<dbReference type="InterPro" id="IPR036667">
    <property type="entry name" value="PTS_IIB_sorbose-sp_sf"/>
</dbReference>
<dbReference type="Gene3D" id="3.40.35.10">
    <property type="entry name" value="Phosphotransferase system, sorbose subfamily IIB component"/>
    <property type="match status" value="1"/>
</dbReference>
<dbReference type="GO" id="GO:0016301">
    <property type="term" value="F:kinase activity"/>
    <property type="evidence" value="ECO:0007669"/>
    <property type="project" value="UniProtKB-KW"/>
</dbReference>
<comment type="subcellular location">
    <subcellularLocation>
        <location evidence="1">Cytoplasm</location>
    </subcellularLocation>
</comment>
<keyword evidence="12" id="KW-1185">Reference proteome</keyword>
<keyword evidence="7" id="KW-0418">Kinase</keyword>
<sequence length="157" mass="17683">MPNILLTRIDNRLIHGQVAVTWSNHVGANLILVANDRVANDEIQQSLMDMAVSDAMETRYFTIQETIDKIHYAADYQKIVLVVETPQDALKLVKGGVPIKKINIGNMHYSEGKRQIAKTVSVDEADIETFKELDKLGVELEIKRVPDEKGQNIMDLI</sequence>
<evidence type="ECO:0000256" key="1">
    <source>
        <dbReference type="ARBA" id="ARBA00004496"/>
    </source>
</evidence>
<dbReference type="GO" id="GO:0008982">
    <property type="term" value="F:protein-N(PI)-phosphohistidine-sugar phosphotransferase activity"/>
    <property type="evidence" value="ECO:0007669"/>
    <property type="project" value="InterPro"/>
</dbReference>
<evidence type="ECO:0000256" key="5">
    <source>
        <dbReference type="ARBA" id="ARBA00022679"/>
    </source>
</evidence>
<feature type="domain" description="PTS EIIB type-4" evidence="10">
    <location>
        <begin position="1"/>
        <end position="157"/>
    </location>
</feature>
<evidence type="ECO:0000256" key="9">
    <source>
        <dbReference type="PIRSR" id="PIRSR618455-2"/>
    </source>
</evidence>
<evidence type="ECO:0000256" key="6">
    <source>
        <dbReference type="ARBA" id="ARBA00022683"/>
    </source>
</evidence>
<dbReference type="RefSeq" id="WP_073197617.1">
    <property type="nucleotide sequence ID" value="NZ_FQXO01000079.1"/>
</dbReference>
<keyword evidence="5" id="KW-0808">Transferase</keyword>
<feature type="modified residue" description="Phosphohistidine; by EIIA" evidence="9">
    <location>
        <position position="15"/>
    </location>
</feature>
<evidence type="ECO:0000256" key="4">
    <source>
        <dbReference type="ARBA" id="ARBA00022597"/>
    </source>
</evidence>
<accession>A0A1M5VY34</accession>
<name>A0A1M5VY34_9FIRM</name>
<evidence type="ECO:0000256" key="8">
    <source>
        <dbReference type="PIRSR" id="PIRSR618455-1"/>
    </source>
</evidence>
<keyword evidence="4" id="KW-0762">Sugar transport</keyword>
<dbReference type="NCBIfam" id="NF008508">
    <property type="entry name" value="PRK11425.1"/>
    <property type="match status" value="1"/>
</dbReference>
<evidence type="ECO:0000313" key="11">
    <source>
        <dbReference type="EMBL" id="SHH80111.1"/>
    </source>
</evidence>
<protein>
    <submittedName>
        <fullName evidence="11">PTS system N-acetylgalactosamine-specific EIIB component, Man family</fullName>
    </submittedName>
</protein>
<dbReference type="EMBL" id="FQXO01000079">
    <property type="protein sequence ID" value="SHH80111.1"/>
    <property type="molecule type" value="Genomic_DNA"/>
</dbReference>
<evidence type="ECO:0000256" key="3">
    <source>
        <dbReference type="ARBA" id="ARBA00022490"/>
    </source>
</evidence>
<dbReference type="Pfam" id="PF03830">
    <property type="entry name" value="PTSIIB_sorb"/>
    <property type="match status" value="1"/>
</dbReference>
<keyword evidence="2" id="KW-0813">Transport</keyword>
<keyword evidence="3" id="KW-0963">Cytoplasm</keyword>
<dbReference type="CDD" id="cd00001">
    <property type="entry name" value="PTS_IIB_man"/>
    <property type="match status" value="1"/>
</dbReference>
<dbReference type="InterPro" id="IPR004720">
    <property type="entry name" value="PTS_IIB_sorbose-sp"/>
</dbReference>
<evidence type="ECO:0000256" key="2">
    <source>
        <dbReference type="ARBA" id="ARBA00022448"/>
    </source>
</evidence>
<dbReference type="OrthoDB" id="9788818at2"/>
<dbReference type="InterPro" id="IPR018455">
    <property type="entry name" value="PTS_IIB_sorbose-sp_subgr"/>
</dbReference>
<dbReference type="GO" id="GO:0005737">
    <property type="term" value="C:cytoplasm"/>
    <property type="evidence" value="ECO:0007669"/>
    <property type="project" value="UniProtKB-SubCell"/>
</dbReference>
<dbReference type="NCBIfam" id="NF007288">
    <property type="entry name" value="PRK09756.1"/>
    <property type="match status" value="1"/>
</dbReference>
<evidence type="ECO:0000259" key="10">
    <source>
        <dbReference type="PROSITE" id="PS51101"/>
    </source>
</evidence>
<keyword evidence="6" id="KW-0598">Phosphotransferase system</keyword>
<evidence type="ECO:0000313" key="12">
    <source>
        <dbReference type="Proteomes" id="UP000183967"/>
    </source>
</evidence>
<dbReference type="AlphaFoldDB" id="A0A1M5VY34"/>
<dbReference type="SUPFAM" id="SSF52728">
    <property type="entry name" value="PTS IIb component"/>
    <property type="match status" value="1"/>
</dbReference>
<proteinExistence type="predicted"/>
<organism evidence="11 12">
    <name type="scientific">Caloranaerobacter azorensis DSM 13643</name>
    <dbReference type="NCBI Taxonomy" id="1121264"/>
    <lineage>
        <taxon>Bacteria</taxon>
        <taxon>Bacillati</taxon>
        <taxon>Bacillota</taxon>
        <taxon>Tissierellia</taxon>
        <taxon>Tissierellales</taxon>
        <taxon>Thermohalobacteraceae</taxon>
        <taxon>Caloranaerobacter</taxon>
    </lineage>
</organism>
<dbReference type="Proteomes" id="UP000183967">
    <property type="component" value="Unassembled WGS sequence"/>
</dbReference>
<reference evidence="12" key="1">
    <citation type="submission" date="2016-11" db="EMBL/GenBank/DDBJ databases">
        <authorList>
            <person name="Varghese N."/>
            <person name="Submissions S."/>
        </authorList>
    </citation>
    <scope>NUCLEOTIDE SEQUENCE [LARGE SCALE GENOMIC DNA]</scope>
    <source>
        <strain evidence="12">DSM 13643</strain>
    </source>
</reference>
<dbReference type="NCBIfam" id="TIGR00854">
    <property type="entry name" value="pts-sorbose"/>
    <property type="match status" value="1"/>
</dbReference>
<feature type="active site" description="Pros-phosphohistidine intermediate; for EIIB activity" evidence="8">
    <location>
        <position position="15"/>
    </location>
</feature>
<evidence type="ECO:0000256" key="7">
    <source>
        <dbReference type="ARBA" id="ARBA00022777"/>
    </source>
</evidence>
<gene>
    <name evidence="11" type="ORF">SAMN02745135_02189</name>
</gene>
<dbReference type="PROSITE" id="PS51101">
    <property type="entry name" value="PTS_EIIB_TYPE_4"/>
    <property type="match status" value="1"/>
</dbReference>
<dbReference type="GO" id="GO:0009401">
    <property type="term" value="P:phosphoenolpyruvate-dependent sugar phosphotransferase system"/>
    <property type="evidence" value="ECO:0007669"/>
    <property type="project" value="UniProtKB-KW"/>
</dbReference>